<feature type="compositionally biased region" description="Basic and acidic residues" evidence="1">
    <location>
        <begin position="198"/>
        <end position="209"/>
    </location>
</feature>
<name>A0A8J4GF78_9CHLO</name>
<dbReference type="AlphaFoldDB" id="A0A8J4GF78"/>
<comment type="caution">
    <text evidence="2">The sequence shown here is derived from an EMBL/GenBank/DDBJ whole genome shotgun (WGS) entry which is preliminary data.</text>
</comment>
<reference evidence="2" key="1">
    <citation type="journal article" date="2021" name="Proc. Natl. Acad. Sci. U.S.A.">
        <title>Three genomes in the algal genus Volvox reveal the fate of a haploid sex-determining region after a transition to homothallism.</title>
        <authorList>
            <person name="Yamamoto K."/>
            <person name="Hamaji T."/>
            <person name="Kawai-Toyooka H."/>
            <person name="Matsuzaki R."/>
            <person name="Takahashi F."/>
            <person name="Nishimura Y."/>
            <person name="Kawachi M."/>
            <person name="Noguchi H."/>
            <person name="Minakuchi Y."/>
            <person name="Umen J.G."/>
            <person name="Toyoda A."/>
            <person name="Nozaki H."/>
        </authorList>
    </citation>
    <scope>NUCLEOTIDE SEQUENCE</scope>
    <source>
        <strain evidence="2">NIES-3785</strain>
    </source>
</reference>
<feature type="non-terminal residue" evidence="2">
    <location>
        <position position="1"/>
    </location>
</feature>
<feature type="region of interest" description="Disordered" evidence="1">
    <location>
        <begin position="132"/>
        <end position="260"/>
    </location>
</feature>
<feature type="compositionally biased region" description="Basic and acidic residues" evidence="1">
    <location>
        <begin position="147"/>
        <end position="157"/>
    </location>
</feature>
<evidence type="ECO:0000313" key="3">
    <source>
        <dbReference type="Proteomes" id="UP000722791"/>
    </source>
</evidence>
<protein>
    <submittedName>
        <fullName evidence="2">Uncharacterized protein</fullName>
    </submittedName>
</protein>
<sequence length="414" mass="43592">VPPNHILAGRPGDAAAIAVAAADDDAAMAAVAAVRTTSILPSPSSEVPPAASVSPVLLAAQTLSCLHTAVSRVKRYLRHSLDPSTQVNGQRCEALQESLEQRILEVVPQVMATWSSEGFPNMGVRRNQFVTQRWGQQQHPQQISHQRSSEEVGKVRDPVTGTGVVSELPSDELQGRLQKRTSERSSEGLVSELYSVERPYESIGDKGQDSVKASDIQSGVSSSSSSSTKRSGNSSSDSRGGNIRNRFDGRSGNGGGGAVLTGPYAPWPQWSAEQQDVAAAASRLFSAKVGMYKAQKVGADFRPSGIPNTGFYEEDFNTHPPVPTVIVDTDAKASDADAKVADVDASSTSTSGVPTFKSLQAAAVRMLPAMRAKDVVVTLEVLRRLKLPPSVVPPGELSAAGRGLILGAAELSDS</sequence>
<feature type="non-terminal residue" evidence="2">
    <location>
        <position position="414"/>
    </location>
</feature>
<gene>
    <name evidence="2" type="ORF">Vretimale_10334</name>
</gene>
<accession>A0A8J4GF78</accession>
<feature type="compositionally biased region" description="Low complexity" evidence="1">
    <location>
        <begin position="136"/>
        <end position="146"/>
    </location>
</feature>
<dbReference type="Proteomes" id="UP000722791">
    <property type="component" value="Unassembled WGS sequence"/>
</dbReference>
<organism evidence="2 3">
    <name type="scientific">Volvox reticuliferus</name>
    <dbReference type="NCBI Taxonomy" id="1737510"/>
    <lineage>
        <taxon>Eukaryota</taxon>
        <taxon>Viridiplantae</taxon>
        <taxon>Chlorophyta</taxon>
        <taxon>core chlorophytes</taxon>
        <taxon>Chlorophyceae</taxon>
        <taxon>CS clade</taxon>
        <taxon>Chlamydomonadales</taxon>
        <taxon>Volvocaceae</taxon>
        <taxon>Volvox</taxon>
    </lineage>
</organism>
<evidence type="ECO:0000256" key="1">
    <source>
        <dbReference type="SAM" id="MobiDB-lite"/>
    </source>
</evidence>
<dbReference type="EMBL" id="BNCQ01000020">
    <property type="protein sequence ID" value="GIM05916.1"/>
    <property type="molecule type" value="Genomic_DNA"/>
</dbReference>
<evidence type="ECO:0000313" key="2">
    <source>
        <dbReference type="EMBL" id="GIM05916.1"/>
    </source>
</evidence>
<proteinExistence type="predicted"/>
<feature type="compositionally biased region" description="Low complexity" evidence="1">
    <location>
        <begin position="218"/>
        <end position="244"/>
    </location>
</feature>